<feature type="binding site" evidence="11">
    <location>
        <position position="259"/>
    </location>
    <ligand>
        <name>Mn(2+)</name>
        <dbReference type="ChEBI" id="CHEBI:29035"/>
    </ligand>
</feature>
<dbReference type="PROSITE" id="PS00505">
    <property type="entry name" value="PEPCK_GTP"/>
    <property type="match status" value="1"/>
</dbReference>
<dbReference type="EMBL" id="JAEHOH010000006">
    <property type="protein sequence ID" value="MBK0418501.1"/>
    <property type="molecule type" value="Genomic_DNA"/>
</dbReference>
<name>A0A934Q7H6_9MICO</name>
<keyword evidence="4 11" id="KW-0312">Gluconeogenesis</keyword>
<feature type="binding site" evidence="11">
    <location>
        <position position="307"/>
    </location>
    <ligand>
        <name>Mn(2+)</name>
        <dbReference type="ChEBI" id="CHEBI:29035"/>
    </ligand>
</feature>
<dbReference type="GO" id="GO:0005525">
    <property type="term" value="F:GTP binding"/>
    <property type="evidence" value="ECO:0007669"/>
    <property type="project" value="UniProtKB-UniRule"/>
</dbReference>
<feature type="binding site" evidence="11">
    <location>
        <begin position="524"/>
        <end position="527"/>
    </location>
    <ligand>
        <name>GTP</name>
        <dbReference type="ChEBI" id="CHEBI:37565"/>
    </ligand>
</feature>
<accession>A0A934Q7H6</accession>
<keyword evidence="11" id="KW-0963">Cytoplasm</keyword>
<feature type="binding site" evidence="11">
    <location>
        <position position="91"/>
    </location>
    <ligand>
        <name>substrate</name>
    </ligand>
</feature>
<evidence type="ECO:0000256" key="6">
    <source>
        <dbReference type="ARBA" id="ARBA00022741"/>
    </source>
</evidence>
<dbReference type="PANTHER" id="PTHR11561:SF0">
    <property type="entry name" value="PHOSPHOENOLPYRUVATE CARBOXYKINASE [GTP]-RELATED"/>
    <property type="match status" value="1"/>
</dbReference>
<keyword evidence="5 11" id="KW-0479">Metal-binding</keyword>
<comment type="function">
    <text evidence="11">Catalyzes the conversion of oxaloacetate (OAA) to phosphoenolpyruvate (PEP), the rate-limiting step in the metabolic pathway that produces glucose from lactate and other precursors derived from the citric acid cycle.</text>
</comment>
<comment type="subunit">
    <text evidence="3 11">Monomer.</text>
</comment>
<dbReference type="RefSeq" id="WP_200114675.1">
    <property type="nucleotide sequence ID" value="NZ_JAEHOH010000006.1"/>
</dbReference>
<comment type="similarity">
    <text evidence="2 11">Belongs to the phosphoenolpyruvate carboxykinase [GTP] family.</text>
</comment>
<evidence type="ECO:0000256" key="1">
    <source>
        <dbReference type="ARBA" id="ARBA00004742"/>
    </source>
</evidence>
<dbReference type="Gene3D" id="3.90.228.20">
    <property type="match status" value="1"/>
</dbReference>
<gene>
    <name evidence="11" type="primary">pckG</name>
    <name evidence="14" type="ORF">JD276_05570</name>
</gene>
<evidence type="ECO:0000256" key="2">
    <source>
        <dbReference type="ARBA" id="ARBA00005796"/>
    </source>
</evidence>
<dbReference type="InterPro" id="IPR018091">
    <property type="entry name" value="PEP_carboxykin_GTP_CS"/>
</dbReference>
<comment type="pathway">
    <text evidence="1 11">Carbohydrate biosynthesis; gluconeogenesis.</text>
</comment>
<dbReference type="HAMAP" id="MF_00452">
    <property type="entry name" value="PEPCK_GTP"/>
    <property type="match status" value="1"/>
</dbReference>
<dbReference type="AlphaFoldDB" id="A0A934Q7H6"/>
<dbReference type="CDD" id="cd00819">
    <property type="entry name" value="PEPCK_GTP"/>
    <property type="match status" value="1"/>
</dbReference>
<evidence type="ECO:0000259" key="12">
    <source>
        <dbReference type="Pfam" id="PF00821"/>
    </source>
</evidence>
<dbReference type="FunFam" id="3.40.449.10:FF:000005">
    <property type="entry name" value="Phosphoenolpyruvate carboxykinase [GTP]"/>
    <property type="match status" value="1"/>
</dbReference>
<keyword evidence="7 11" id="KW-0210">Decarboxylase</keyword>
<evidence type="ECO:0000256" key="3">
    <source>
        <dbReference type="ARBA" id="ARBA00011245"/>
    </source>
</evidence>
<keyword evidence="9 11" id="KW-0464">Manganese</keyword>
<feature type="binding site" evidence="11">
    <location>
        <position position="399"/>
    </location>
    <ligand>
        <name>GTP</name>
        <dbReference type="ChEBI" id="CHEBI:37565"/>
    </ligand>
</feature>
<proteinExistence type="inferred from homology"/>
<dbReference type="GO" id="GO:0033993">
    <property type="term" value="P:response to lipid"/>
    <property type="evidence" value="ECO:0007669"/>
    <property type="project" value="TreeGrafter"/>
</dbReference>
<comment type="catalytic activity">
    <reaction evidence="11">
        <text>oxaloacetate + GTP = phosphoenolpyruvate + GDP + CO2</text>
        <dbReference type="Rhea" id="RHEA:10388"/>
        <dbReference type="ChEBI" id="CHEBI:16452"/>
        <dbReference type="ChEBI" id="CHEBI:16526"/>
        <dbReference type="ChEBI" id="CHEBI:37565"/>
        <dbReference type="ChEBI" id="CHEBI:58189"/>
        <dbReference type="ChEBI" id="CHEBI:58702"/>
        <dbReference type="EC" id="4.1.1.32"/>
    </reaction>
</comment>
<evidence type="ECO:0000256" key="7">
    <source>
        <dbReference type="ARBA" id="ARBA00022793"/>
    </source>
</evidence>
<keyword evidence="10 11" id="KW-0456">Lyase</keyword>
<comment type="cofactor">
    <cofactor evidence="11">
        <name>Mn(2+)</name>
        <dbReference type="ChEBI" id="CHEBI:29035"/>
    </cofactor>
    <text evidence="11">Binds 1 Mn(2+) ion per subunit.</text>
</comment>
<feature type="domain" description="Phosphoenolpyruvate carboxykinase C-terminal P-loop" evidence="12">
    <location>
        <begin position="255"/>
        <end position="613"/>
    </location>
</feature>
<dbReference type="SUPFAM" id="SSF68923">
    <property type="entry name" value="PEP carboxykinase N-terminal domain"/>
    <property type="match status" value="1"/>
</dbReference>
<evidence type="ECO:0000313" key="14">
    <source>
        <dbReference type="EMBL" id="MBK0418501.1"/>
    </source>
</evidence>
<evidence type="ECO:0000256" key="8">
    <source>
        <dbReference type="ARBA" id="ARBA00023134"/>
    </source>
</evidence>
<dbReference type="PIRSF" id="PIRSF001348">
    <property type="entry name" value="PEP_carboxykinase_GTP"/>
    <property type="match status" value="1"/>
</dbReference>
<feature type="binding site" evidence="11">
    <location>
        <position position="430"/>
    </location>
    <ligand>
        <name>GTP</name>
        <dbReference type="ChEBI" id="CHEBI:37565"/>
    </ligand>
</feature>
<evidence type="ECO:0000256" key="9">
    <source>
        <dbReference type="ARBA" id="ARBA00023211"/>
    </source>
</evidence>
<feature type="binding site" evidence="11">
    <location>
        <begin position="283"/>
        <end position="288"/>
    </location>
    <ligand>
        <name>GTP</name>
        <dbReference type="ChEBI" id="CHEBI:37565"/>
    </ligand>
</feature>
<dbReference type="Gene3D" id="2.170.8.10">
    <property type="entry name" value="Phosphoenolpyruvate Carboxykinase, domain 2"/>
    <property type="match status" value="1"/>
</dbReference>
<dbReference type="Proteomes" id="UP000608530">
    <property type="component" value="Unassembled WGS sequence"/>
</dbReference>
<evidence type="ECO:0000256" key="10">
    <source>
        <dbReference type="ARBA" id="ARBA00023239"/>
    </source>
</evidence>
<keyword evidence="6 11" id="KW-0547">Nucleotide-binding</keyword>
<reference evidence="14" key="1">
    <citation type="submission" date="2020-12" db="EMBL/GenBank/DDBJ databases">
        <title>Leucobacter sp. CAS1, isolated from Chromium sludge.</title>
        <authorList>
            <person name="Xu Z."/>
        </authorList>
    </citation>
    <scope>NUCLEOTIDE SEQUENCE</scope>
    <source>
        <strain evidence="14">CSA1</strain>
    </source>
</reference>
<dbReference type="NCBIfam" id="NF003253">
    <property type="entry name" value="PRK04210.1"/>
    <property type="match status" value="1"/>
</dbReference>
<dbReference type="Gene3D" id="3.40.449.10">
    <property type="entry name" value="Phosphoenolpyruvate Carboxykinase, domain 1"/>
    <property type="match status" value="1"/>
</dbReference>
<dbReference type="EC" id="4.1.1.32" evidence="11"/>
<dbReference type="Pfam" id="PF17297">
    <property type="entry name" value="PEPCK_N"/>
    <property type="match status" value="1"/>
</dbReference>
<dbReference type="InterPro" id="IPR013035">
    <property type="entry name" value="PEP_carboxykinase_C"/>
</dbReference>
<dbReference type="SUPFAM" id="SSF53795">
    <property type="entry name" value="PEP carboxykinase-like"/>
    <property type="match status" value="1"/>
</dbReference>
<feature type="active site" evidence="11">
    <location>
        <position position="284"/>
    </location>
</feature>
<dbReference type="InterPro" id="IPR035078">
    <property type="entry name" value="PEP_carboxykinase_GTP_N"/>
</dbReference>
<feature type="binding site" evidence="11">
    <location>
        <position position="282"/>
    </location>
    <ligand>
        <name>substrate</name>
    </ligand>
</feature>
<dbReference type="GO" id="GO:0004613">
    <property type="term" value="F:phosphoenolpyruvate carboxykinase (GTP) activity"/>
    <property type="evidence" value="ECO:0007669"/>
    <property type="project" value="UniProtKB-UniRule"/>
</dbReference>
<evidence type="ECO:0000313" key="15">
    <source>
        <dbReference type="Proteomes" id="UP000608530"/>
    </source>
</evidence>
<dbReference type="GO" id="GO:0019543">
    <property type="term" value="P:propionate catabolic process"/>
    <property type="evidence" value="ECO:0007669"/>
    <property type="project" value="TreeGrafter"/>
</dbReference>
<dbReference type="Pfam" id="PF00821">
    <property type="entry name" value="PEPCK_GTP"/>
    <property type="match status" value="1"/>
</dbReference>
<comment type="caution">
    <text evidence="14">The sequence shown here is derived from an EMBL/GenBank/DDBJ whole genome shotgun (WGS) entry which is preliminary data.</text>
</comment>
<dbReference type="InterPro" id="IPR035077">
    <property type="entry name" value="PEP_carboxykinase_GTP_C"/>
</dbReference>
<evidence type="ECO:0000256" key="11">
    <source>
        <dbReference type="HAMAP-Rule" id="MF_00452"/>
    </source>
</evidence>
<feature type="binding site" evidence="11">
    <location>
        <begin position="230"/>
        <end position="232"/>
    </location>
    <ligand>
        <name>substrate</name>
    </ligand>
</feature>
<comment type="subcellular location">
    <subcellularLocation>
        <location evidence="11">Cytoplasm</location>
    </subcellularLocation>
</comment>
<feature type="binding site" evidence="11">
    <location>
        <begin position="397"/>
        <end position="399"/>
    </location>
    <ligand>
        <name>substrate</name>
    </ligand>
</feature>
<keyword evidence="8 11" id="KW-0342">GTP-binding</keyword>
<feature type="domain" description="Phosphoenolpyruvate carboxykinase GTP-utilising N-terminal" evidence="13">
    <location>
        <begin position="31"/>
        <end position="251"/>
    </location>
</feature>
<evidence type="ECO:0000256" key="5">
    <source>
        <dbReference type="ARBA" id="ARBA00022723"/>
    </source>
</evidence>
<dbReference type="GO" id="GO:0006107">
    <property type="term" value="P:oxaloacetate metabolic process"/>
    <property type="evidence" value="ECO:0007669"/>
    <property type="project" value="TreeGrafter"/>
</dbReference>
<dbReference type="InterPro" id="IPR008210">
    <property type="entry name" value="PEP_carboxykinase_N"/>
</dbReference>
<evidence type="ECO:0000259" key="13">
    <source>
        <dbReference type="Pfam" id="PF17297"/>
    </source>
</evidence>
<dbReference type="GO" id="GO:0005829">
    <property type="term" value="C:cytosol"/>
    <property type="evidence" value="ECO:0007669"/>
    <property type="project" value="TreeGrafter"/>
</dbReference>
<organism evidence="14 15">
    <name type="scientific">Leucobacter chromiisoli</name>
    <dbReference type="NCBI Taxonomy" id="2796471"/>
    <lineage>
        <taxon>Bacteria</taxon>
        <taxon>Bacillati</taxon>
        <taxon>Actinomycetota</taxon>
        <taxon>Actinomycetes</taxon>
        <taxon>Micrococcales</taxon>
        <taxon>Microbacteriaceae</taxon>
        <taxon>Leucobacter</taxon>
    </lineage>
</organism>
<dbReference type="GO" id="GO:0071333">
    <property type="term" value="P:cellular response to glucose stimulus"/>
    <property type="evidence" value="ECO:0007669"/>
    <property type="project" value="TreeGrafter"/>
</dbReference>
<keyword evidence="15" id="KW-1185">Reference proteome</keyword>
<dbReference type="GO" id="GO:0046327">
    <property type="term" value="P:glycerol biosynthetic process from pyruvate"/>
    <property type="evidence" value="ECO:0007669"/>
    <property type="project" value="TreeGrafter"/>
</dbReference>
<feature type="binding site" evidence="11">
    <location>
        <position position="239"/>
    </location>
    <ligand>
        <name>Mn(2+)</name>
        <dbReference type="ChEBI" id="CHEBI:29035"/>
    </ligand>
</feature>
<dbReference type="PANTHER" id="PTHR11561">
    <property type="entry name" value="PHOSPHOENOLPYRUVATE CARBOXYKINASE"/>
    <property type="match status" value="1"/>
</dbReference>
<dbReference type="GO" id="GO:0006094">
    <property type="term" value="P:gluconeogenesis"/>
    <property type="evidence" value="ECO:0007669"/>
    <property type="project" value="UniProtKB-UniRule"/>
</dbReference>
<dbReference type="GO" id="GO:0030145">
    <property type="term" value="F:manganese ion binding"/>
    <property type="evidence" value="ECO:0007669"/>
    <property type="project" value="UniProtKB-UniRule"/>
</dbReference>
<sequence length="616" mass="67766">MGNSGATIERELSITELVNAEATTDNPEVLNWVAEVAELTKPDSVVWCDGSQDEWNRLTGEMVEAGALIPLNPNLRPGSFLARSHPADVARVEDRTFICSEQEADAGPTNNWRDPFEMKSELMPLFSGSMRGRTMYVVPFSMGPVGGAITQLGIEITDSPYAVLNMRIMTRMGQAALDGIAPGSEWVRTVHSVGAPLVDGAEDVAWPCNDLKYITHFPETLEVWSYGSGYGGNALLSKKCFALRIASVMGRNEGWLAEHMLLIKLTNTDSGKSYHLSAAFPSACGKTNLAMLQPTIPGWKVETIGDDIAWLRPGADGRLYAINPEAGFFGVAPGTGESTNPVAMETLWGNTVFTNVALTDDGDVWWEGKTDEVPAHLIDWQGDDWTPESGRPAAHPNSRFTVPIQQTPTLADDWYEQNGVPIDAILFGGRRATNVPLVAQSRSWEHGVFVGATISSEKTAAQEGTVGELRRDPFAMLPFCGYNMADYWGHWLDVGEKLGEKAPKIFQVNWFRKGEGGRFLWPGFGENSRVIDWIIRRVEGEVAGRETAIGTVPGADELNLDGIEVPERDLDELFSIDRDSWLAEADLTEEFFARFGDRVPARLRDELASLRERLRA</sequence>
<dbReference type="GO" id="GO:0042594">
    <property type="term" value="P:response to starvation"/>
    <property type="evidence" value="ECO:0007669"/>
    <property type="project" value="TreeGrafter"/>
</dbReference>
<protein>
    <recommendedName>
        <fullName evidence="11">Phosphoenolpyruvate carboxykinase [GTP]</fullName>
        <shortName evidence="11">PEP carboxykinase</shortName>
        <shortName evidence="11">PEPCK</shortName>
        <ecNumber evidence="11">4.1.1.32</ecNumber>
    </recommendedName>
    <alternativeName>
        <fullName evidence="11">GTP-dependent phosphoenolpyruvate carboxykinase</fullName>
        <shortName evidence="11">GTP-PEPCK</shortName>
    </alternativeName>
</protein>
<evidence type="ECO:0000256" key="4">
    <source>
        <dbReference type="ARBA" id="ARBA00022432"/>
    </source>
</evidence>
<dbReference type="InterPro" id="IPR008209">
    <property type="entry name" value="PEP_carboxykinase_GTP"/>
</dbReference>